<evidence type="ECO:0000256" key="5">
    <source>
        <dbReference type="ARBA" id="ARBA00022485"/>
    </source>
</evidence>
<evidence type="ECO:0000256" key="12">
    <source>
        <dbReference type="RuleBase" id="RU366059"/>
    </source>
</evidence>
<evidence type="ECO:0000256" key="1">
    <source>
        <dbReference type="ARBA" id="ARBA00001966"/>
    </source>
</evidence>
<reference evidence="14 15" key="1">
    <citation type="submission" date="2023-01" db="EMBL/GenBank/DDBJ databases">
        <authorList>
            <person name="Lee S.H."/>
            <person name="Jung H.S."/>
            <person name="Yun J.U."/>
        </authorList>
    </citation>
    <scope>NUCLEOTIDE SEQUENCE [LARGE SCALE GENOMIC DNA]</scope>
    <source>
        <strain evidence="14 15">CBA3646</strain>
    </source>
</reference>
<evidence type="ECO:0000259" key="13">
    <source>
        <dbReference type="PROSITE" id="PS51671"/>
    </source>
</evidence>
<dbReference type="RefSeq" id="WP_271191413.1">
    <property type="nucleotide sequence ID" value="NZ_CP115667.1"/>
</dbReference>
<keyword evidence="6 11" id="KW-0479">Metal-binding</keyword>
<keyword evidence="9 11" id="KW-0456">Lyase</keyword>
<evidence type="ECO:0000256" key="3">
    <source>
        <dbReference type="ARBA" id="ARBA00008636"/>
    </source>
</evidence>
<dbReference type="SUPFAM" id="SSF143548">
    <property type="entry name" value="Serine metabolism enzymes domain"/>
    <property type="match status" value="1"/>
</dbReference>
<dbReference type="PIRSF" id="PIRSF036692">
    <property type="entry name" value="SDH_B"/>
    <property type="match status" value="1"/>
</dbReference>
<comment type="cofactor">
    <cofactor evidence="1 12">
        <name>[4Fe-4S] cluster</name>
        <dbReference type="ChEBI" id="CHEBI:49883"/>
    </cofactor>
</comment>
<dbReference type="InterPro" id="IPR004643">
    <property type="entry name" value="Fe-S_L-Ser_bsu"/>
</dbReference>
<evidence type="ECO:0000313" key="14">
    <source>
        <dbReference type="EMBL" id="WBW49882.1"/>
    </source>
</evidence>
<dbReference type="Pfam" id="PF03315">
    <property type="entry name" value="SDH_beta"/>
    <property type="match status" value="1"/>
</dbReference>
<dbReference type="Proteomes" id="UP001210339">
    <property type="component" value="Chromosome"/>
</dbReference>
<evidence type="ECO:0000256" key="4">
    <source>
        <dbReference type="ARBA" id="ARBA00022432"/>
    </source>
</evidence>
<evidence type="ECO:0000256" key="8">
    <source>
        <dbReference type="ARBA" id="ARBA00023014"/>
    </source>
</evidence>
<dbReference type="InterPro" id="IPR045865">
    <property type="entry name" value="ACT-like_dom_sf"/>
</dbReference>
<comment type="catalytic activity">
    <reaction evidence="10 11 12">
        <text>L-serine = pyruvate + NH4(+)</text>
        <dbReference type="Rhea" id="RHEA:19169"/>
        <dbReference type="ChEBI" id="CHEBI:15361"/>
        <dbReference type="ChEBI" id="CHEBI:28938"/>
        <dbReference type="ChEBI" id="CHEBI:33384"/>
        <dbReference type="EC" id="4.3.1.17"/>
    </reaction>
</comment>
<dbReference type="PANTHER" id="PTHR30182">
    <property type="entry name" value="L-SERINE DEHYDRATASE"/>
    <property type="match status" value="1"/>
</dbReference>
<evidence type="ECO:0000256" key="9">
    <source>
        <dbReference type="ARBA" id="ARBA00023239"/>
    </source>
</evidence>
<organism evidence="14 15">
    <name type="scientific">Peptoniphilus equinus</name>
    <dbReference type="NCBI Taxonomy" id="3016343"/>
    <lineage>
        <taxon>Bacteria</taxon>
        <taxon>Bacillati</taxon>
        <taxon>Bacillota</taxon>
        <taxon>Tissierellia</taxon>
        <taxon>Tissierellales</taxon>
        <taxon>Peptoniphilaceae</taxon>
        <taxon>Peptoniphilus</taxon>
    </lineage>
</organism>
<evidence type="ECO:0000256" key="10">
    <source>
        <dbReference type="ARBA" id="ARBA00049406"/>
    </source>
</evidence>
<keyword evidence="15" id="KW-1185">Reference proteome</keyword>
<evidence type="ECO:0000256" key="7">
    <source>
        <dbReference type="ARBA" id="ARBA00023004"/>
    </source>
</evidence>
<keyword evidence="4 11" id="KW-0312">Gluconeogenesis</keyword>
<sequence length="225" mass="24564">MTEYSAFEVMGPIMVGPSSSHTAGACKIANVAADIVTEGYTAVDFQLHGSFAHTYKGHGTDRALVGGILGFEPDDDRIKRSFELADEAGLSYKFTQTNLGDKFHPNTVKLVFSYPNKDDEFIIGSSIGGGAMKIVDIGGIPIEFNGEYSTILLKYPEQKGVISFVSTQLSTHNYNIESLNTSKDKLTNVVTLTVELDQPLTDELQETILNDPRFSLAKYVEVDHA</sequence>
<proteinExistence type="inferred from homology"/>
<evidence type="ECO:0000313" key="15">
    <source>
        <dbReference type="Proteomes" id="UP001210339"/>
    </source>
</evidence>
<dbReference type="InterPro" id="IPR051318">
    <property type="entry name" value="Fe-S_L-Ser"/>
</dbReference>
<dbReference type="InterPro" id="IPR005131">
    <property type="entry name" value="Ser_deHydtase_bsu"/>
</dbReference>
<keyword evidence="7 11" id="KW-0408">Iron</keyword>
<comment type="similarity">
    <text evidence="3 11 12">Belongs to the iron-sulfur dependent L-serine dehydratase family.</text>
</comment>
<dbReference type="NCBIfam" id="TIGR00719">
    <property type="entry name" value="sda_beta"/>
    <property type="match status" value="1"/>
</dbReference>
<name>A0ABY7QSV9_9FIRM</name>
<evidence type="ECO:0000256" key="2">
    <source>
        <dbReference type="ARBA" id="ARBA00004742"/>
    </source>
</evidence>
<gene>
    <name evidence="14" type="primary">sdaAB</name>
    <name evidence="14" type="ORF">O6R05_07735</name>
</gene>
<keyword evidence="5 11" id="KW-0004">4Fe-4S</keyword>
<evidence type="ECO:0000256" key="11">
    <source>
        <dbReference type="PIRNR" id="PIRNR036692"/>
    </source>
</evidence>
<dbReference type="Gene3D" id="3.30.70.260">
    <property type="match status" value="1"/>
</dbReference>
<accession>A0ABY7QSV9</accession>
<comment type="pathway">
    <text evidence="2 11">Carbohydrate biosynthesis; gluconeogenesis.</text>
</comment>
<dbReference type="PANTHER" id="PTHR30182:SF12">
    <property type="entry name" value="L-SERINE DEHYDRATASE, BETA CHAIN-RELATED"/>
    <property type="match status" value="1"/>
</dbReference>
<dbReference type="Gene3D" id="3.30.1330.90">
    <property type="entry name" value="D-3-phosphoglycerate dehydrogenase, domain 3"/>
    <property type="match status" value="1"/>
</dbReference>
<dbReference type="InterPro" id="IPR002912">
    <property type="entry name" value="ACT_dom"/>
</dbReference>
<dbReference type="SUPFAM" id="SSF55021">
    <property type="entry name" value="ACT-like"/>
    <property type="match status" value="1"/>
</dbReference>
<dbReference type="EMBL" id="CP115667">
    <property type="protein sequence ID" value="WBW49882.1"/>
    <property type="molecule type" value="Genomic_DNA"/>
</dbReference>
<evidence type="ECO:0000256" key="6">
    <source>
        <dbReference type="ARBA" id="ARBA00022723"/>
    </source>
</evidence>
<keyword evidence="8 11" id="KW-0411">Iron-sulfur</keyword>
<dbReference type="GO" id="GO:0003941">
    <property type="term" value="F:L-serine ammonia-lyase activity"/>
    <property type="evidence" value="ECO:0007669"/>
    <property type="project" value="UniProtKB-EC"/>
</dbReference>
<dbReference type="InterPro" id="IPR029009">
    <property type="entry name" value="ASB_dom_sf"/>
</dbReference>
<dbReference type="PROSITE" id="PS51671">
    <property type="entry name" value="ACT"/>
    <property type="match status" value="1"/>
</dbReference>
<protein>
    <recommendedName>
        <fullName evidence="11">L-serine deaminase</fullName>
    </recommendedName>
</protein>
<feature type="domain" description="ACT" evidence="13">
    <location>
        <begin position="150"/>
        <end position="222"/>
    </location>
</feature>